<evidence type="ECO:0000313" key="2">
    <source>
        <dbReference type="EMBL" id="KYK58248.1"/>
    </source>
</evidence>
<keyword evidence="3" id="KW-1185">Reference proteome</keyword>
<protein>
    <submittedName>
        <fullName evidence="2">Uncharacterized protein</fullName>
    </submittedName>
</protein>
<gene>
    <name evidence="2" type="ORF">DCS_05261</name>
</gene>
<dbReference type="GeneID" id="63717904"/>
<feature type="compositionally biased region" description="Pro residues" evidence="1">
    <location>
        <begin position="61"/>
        <end position="70"/>
    </location>
</feature>
<evidence type="ECO:0000313" key="3">
    <source>
        <dbReference type="Proteomes" id="UP000076580"/>
    </source>
</evidence>
<comment type="caution">
    <text evidence="2">The sequence shown here is derived from an EMBL/GenBank/DDBJ whole genome shotgun (WGS) entry which is preliminary data.</text>
</comment>
<accession>A0A151GME9</accession>
<dbReference type="RefSeq" id="XP_040657600.1">
    <property type="nucleotide sequence ID" value="XM_040802567.1"/>
</dbReference>
<feature type="compositionally biased region" description="Low complexity" evidence="1">
    <location>
        <begin position="76"/>
        <end position="86"/>
    </location>
</feature>
<sequence>MVLLRSLGRDWHSNNGRPAPVKPASRLGRIEDHVVSGAPEFVSPAKEGTGSAYVQPSSKPRGPPPPPPPPPRRRASPSGAGADSAATHALGLQRRLAWRSSPQPVLR</sequence>
<reference evidence="2 3" key="1">
    <citation type="journal article" date="2016" name="Sci. Rep.">
        <title>Insights into Adaptations to a Near-Obligate Nematode Endoparasitic Lifestyle from the Finished Genome of Drechmeria coniospora.</title>
        <authorList>
            <person name="Zhang L."/>
            <person name="Zhou Z."/>
            <person name="Guo Q."/>
            <person name="Fokkens L."/>
            <person name="Miskei M."/>
            <person name="Pocsi I."/>
            <person name="Zhang W."/>
            <person name="Chen M."/>
            <person name="Wang L."/>
            <person name="Sun Y."/>
            <person name="Donzelli B.G."/>
            <person name="Gibson D.M."/>
            <person name="Nelson D.R."/>
            <person name="Luo J.G."/>
            <person name="Rep M."/>
            <person name="Liu H."/>
            <person name="Yang S."/>
            <person name="Wang J."/>
            <person name="Krasnoff S.B."/>
            <person name="Xu Y."/>
            <person name="Molnar I."/>
            <person name="Lin M."/>
        </authorList>
    </citation>
    <scope>NUCLEOTIDE SEQUENCE [LARGE SCALE GENOMIC DNA]</scope>
    <source>
        <strain evidence="2 3">ARSEF 6962</strain>
    </source>
</reference>
<dbReference type="Proteomes" id="UP000076580">
    <property type="component" value="Chromosome 02"/>
</dbReference>
<dbReference type="InParanoid" id="A0A151GME9"/>
<organism evidence="2 3">
    <name type="scientific">Drechmeria coniospora</name>
    <name type="common">Nematophagous fungus</name>
    <name type="synonym">Meria coniospora</name>
    <dbReference type="NCBI Taxonomy" id="98403"/>
    <lineage>
        <taxon>Eukaryota</taxon>
        <taxon>Fungi</taxon>
        <taxon>Dikarya</taxon>
        <taxon>Ascomycota</taxon>
        <taxon>Pezizomycotina</taxon>
        <taxon>Sordariomycetes</taxon>
        <taxon>Hypocreomycetidae</taxon>
        <taxon>Hypocreales</taxon>
        <taxon>Ophiocordycipitaceae</taxon>
        <taxon>Drechmeria</taxon>
    </lineage>
</organism>
<dbReference type="AlphaFoldDB" id="A0A151GME9"/>
<dbReference type="EMBL" id="LAYC01000002">
    <property type="protein sequence ID" value="KYK58248.1"/>
    <property type="molecule type" value="Genomic_DNA"/>
</dbReference>
<feature type="region of interest" description="Disordered" evidence="1">
    <location>
        <begin position="1"/>
        <end position="107"/>
    </location>
</feature>
<name>A0A151GME9_DRECN</name>
<evidence type="ECO:0000256" key="1">
    <source>
        <dbReference type="SAM" id="MobiDB-lite"/>
    </source>
</evidence>
<proteinExistence type="predicted"/>